<evidence type="ECO:0000313" key="2">
    <source>
        <dbReference type="EMBL" id="BBX89299.1"/>
    </source>
</evidence>
<sequence length="94" mass="10077">MLCARGVAALPLVVLTDVEQHDGPFERGGYRSDIYLPDFHIVHASNARMPTVPDAPDPDGSPRRLATGSYPQFPQVHPQPGTSAEGSEVGVTVR</sequence>
<dbReference type="Proteomes" id="UP000466683">
    <property type="component" value="Chromosome"/>
</dbReference>
<evidence type="ECO:0000256" key="1">
    <source>
        <dbReference type="SAM" id="MobiDB-lite"/>
    </source>
</evidence>
<feature type="region of interest" description="Disordered" evidence="1">
    <location>
        <begin position="47"/>
        <end position="94"/>
    </location>
</feature>
<protein>
    <submittedName>
        <fullName evidence="2">Uncharacterized protein</fullName>
    </submittedName>
</protein>
<name>A0ABN5Z8D4_9MYCO</name>
<reference evidence="2 3" key="1">
    <citation type="journal article" date="2019" name="Emerg. Microbes Infect.">
        <title>Comprehensive subspecies identification of 175 nontuberculous mycobacteria species based on 7547 genomic profiles.</title>
        <authorList>
            <person name="Matsumoto Y."/>
            <person name="Kinjo T."/>
            <person name="Motooka D."/>
            <person name="Nabeya D."/>
            <person name="Jung N."/>
            <person name="Uechi K."/>
            <person name="Horii T."/>
            <person name="Iida T."/>
            <person name="Fujita J."/>
            <person name="Nakamura S."/>
        </authorList>
    </citation>
    <scope>NUCLEOTIDE SEQUENCE [LARGE SCALE GENOMIC DNA]</scope>
    <source>
        <strain evidence="2 3">JCM 15653</strain>
    </source>
</reference>
<proteinExistence type="predicted"/>
<accession>A0ABN5Z8D4</accession>
<keyword evidence="3" id="KW-1185">Reference proteome</keyword>
<organism evidence="2 3">
    <name type="scientific">Mycolicibacterium boenickei</name>
    <dbReference type="NCBI Taxonomy" id="146017"/>
    <lineage>
        <taxon>Bacteria</taxon>
        <taxon>Bacillati</taxon>
        <taxon>Actinomycetota</taxon>
        <taxon>Actinomycetes</taxon>
        <taxon>Mycobacteriales</taxon>
        <taxon>Mycobacteriaceae</taxon>
        <taxon>Mycolicibacterium</taxon>
    </lineage>
</organism>
<dbReference type="EMBL" id="AP022579">
    <property type="protein sequence ID" value="BBX89299.1"/>
    <property type="molecule type" value="Genomic_DNA"/>
</dbReference>
<gene>
    <name evidence="2" type="ORF">MBOE_09480</name>
</gene>
<evidence type="ECO:0000313" key="3">
    <source>
        <dbReference type="Proteomes" id="UP000466683"/>
    </source>
</evidence>